<evidence type="ECO:0000256" key="1">
    <source>
        <dbReference type="ARBA" id="ARBA00022679"/>
    </source>
</evidence>
<dbReference type="Proteomes" id="UP000799538">
    <property type="component" value="Unassembled WGS sequence"/>
</dbReference>
<dbReference type="InterPro" id="IPR000182">
    <property type="entry name" value="GNAT_dom"/>
</dbReference>
<accession>A0A6A6GNN0</accession>
<dbReference type="CDD" id="cd04301">
    <property type="entry name" value="NAT_SF"/>
    <property type="match status" value="1"/>
</dbReference>
<feature type="domain" description="N-acetyltransferase" evidence="3">
    <location>
        <begin position="2"/>
        <end position="191"/>
    </location>
</feature>
<keyword evidence="1 4" id="KW-0808">Transferase</keyword>
<protein>
    <submittedName>
        <fullName evidence="4">Acyl-CoA N-acyltransferase</fullName>
    </submittedName>
</protein>
<organism evidence="4 5">
    <name type="scientific">Elsinoe ampelina</name>
    <dbReference type="NCBI Taxonomy" id="302913"/>
    <lineage>
        <taxon>Eukaryota</taxon>
        <taxon>Fungi</taxon>
        <taxon>Dikarya</taxon>
        <taxon>Ascomycota</taxon>
        <taxon>Pezizomycotina</taxon>
        <taxon>Dothideomycetes</taxon>
        <taxon>Dothideomycetidae</taxon>
        <taxon>Myriangiales</taxon>
        <taxon>Elsinoaceae</taxon>
        <taxon>Elsinoe</taxon>
    </lineage>
</organism>
<dbReference type="OrthoDB" id="47374at2759"/>
<dbReference type="PROSITE" id="PS51186">
    <property type="entry name" value="GNAT"/>
    <property type="match status" value="1"/>
</dbReference>
<dbReference type="SUPFAM" id="SSF55729">
    <property type="entry name" value="Acyl-CoA N-acyltransferases (Nat)"/>
    <property type="match status" value="1"/>
</dbReference>
<gene>
    <name evidence="4" type="ORF">BDZ85DRAFT_178275</name>
</gene>
<dbReference type="EMBL" id="ML992501">
    <property type="protein sequence ID" value="KAF2227189.1"/>
    <property type="molecule type" value="Genomic_DNA"/>
</dbReference>
<dbReference type="PANTHER" id="PTHR42919">
    <property type="entry name" value="N-ALPHA-ACETYLTRANSFERASE"/>
    <property type="match status" value="1"/>
</dbReference>
<feature type="non-terminal residue" evidence="4">
    <location>
        <position position="1"/>
    </location>
</feature>
<name>A0A6A6GNN0_9PEZI</name>
<dbReference type="GO" id="GO:0007064">
    <property type="term" value="P:mitotic sister chromatid cohesion"/>
    <property type="evidence" value="ECO:0007669"/>
    <property type="project" value="TreeGrafter"/>
</dbReference>
<dbReference type="GO" id="GO:0031415">
    <property type="term" value="C:NatA complex"/>
    <property type="evidence" value="ECO:0007669"/>
    <property type="project" value="TreeGrafter"/>
</dbReference>
<evidence type="ECO:0000313" key="4">
    <source>
        <dbReference type="EMBL" id="KAF2227189.1"/>
    </source>
</evidence>
<keyword evidence="5" id="KW-1185">Reference proteome</keyword>
<sequence>NISILPFSKEHISPFKRINALLLPIPYGNSFYDEILSDQLTASISLVATWTDDSTSLNAGKVIGGIRCRILSSASTGIEKGIASSFPSYAPGSGHRIPADASSGPEGEKILYISTLTLLSPYRGHGVAKALLERVEQVAKVKYGVSATGAHVWVANDDGLQWYAKRGFKQVGRDDGYYRRLDPMGAVVMRR</sequence>
<dbReference type="Gene3D" id="3.40.630.30">
    <property type="match status" value="1"/>
</dbReference>
<proteinExistence type="predicted"/>
<dbReference type="AlphaFoldDB" id="A0A6A6GNN0"/>
<dbReference type="InterPro" id="IPR051556">
    <property type="entry name" value="N-term/lysine_N-AcTrnsfr"/>
</dbReference>
<keyword evidence="2 4" id="KW-0012">Acyltransferase</keyword>
<dbReference type="PANTHER" id="PTHR42919:SF8">
    <property type="entry name" value="N-ALPHA-ACETYLTRANSFERASE 50"/>
    <property type="match status" value="1"/>
</dbReference>
<dbReference type="Pfam" id="PF00583">
    <property type="entry name" value="Acetyltransf_1"/>
    <property type="match status" value="1"/>
</dbReference>
<dbReference type="InterPro" id="IPR016181">
    <property type="entry name" value="Acyl_CoA_acyltransferase"/>
</dbReference>
<evidence type="ECO:0000256" key="2">
    <source>
        <dbReference type="ARBA" id="ARBA00023315"/>
    </source>
</evidence>
<reference evidence="5" key="1">
    <citation type="journal article" date="2020" name="Stud. Mycol.">
        <title>101 Dothideomycetes genomes: A test case for predicting lifestyles and emergence of pathogens.</title>
        <authorList>
            <person name="Haridas S."/>
            <person name="Albert R."/>
            <person name="Binder M."/>
            <person name="Bloem J."/>
            <person name="LaButti K."/>
            <person name="Salamov A."/>
            <person name="Andreopoulos B."/>
            <person name="Baker S."/>
            <person name="Barry K."/>
            <person name="Bills G."/>
            <person name="Bluhm B."/>
            <person name="Cannon C."/>
            <person name="Castanera R."/>
            <person name="Culley D."/>
            <person name="Daum C."/>
            <person name="Ezra D."/>
            <person name="Gonzalez J."/>
            <person name="Henrissat B."/>
            <person name="Kuo A."/>
            <person name="Liang C."/>
            <person name="Lipzen A."/>
            <person name="Lutzoni F."/>
            <person name="Magnuson J."/>
            <person name="Mondo S."/>
            <person name="Nolan M."/>
            <person name="Ohm R."/>
            <person name="Pangilinan J."/>
            <person name="Park H.-J."/>
            <person name="Ramirez L."/>
            <person name="Alfaro M."/>
            <person name="Sun H."/>
            <person name="Tritt A."/>
            <person name="Yoshinaga Y."/>
            <person name="Zwiers L.-H."/>
            <person name="Turgeon B."/>
            <person name="Goodwin S."/>
            <person name="Spatafora J."/>
            <person name="Crous P."/>
            <person name="Grigoriev I."/>
        </authorList>
    </citation>
    <scope>NUCLEOTIDE SEQUENCE [LARGE SCALE GENOMIC DNA]</scope>
    <source>
        <strain evidence="5">CECT 20119</strain>
    </source>
</reference>
<dbReference type="GO" id="GO:0016747">
    <property type="term" value="F:acyltransferase activity, transferring groups other than amino-acyl groups"/>
    <property type="evidence" value="ECO:0007669"/>
    <property type="project" value="InterPro"/>
</dbReference>
<feature type="non-terminal residue" evidence="4">
    <location>
        <position position="191"/>
    </location>
</feature>
<evidence type="ECO:0000259" key="3">
    <source>
        <dbReference type="PROSITE" id="PS51186"/>
    </source>
</evidence>
<evidence type="ECO:0000313" key="5">
    <source>
        <dbReference type="Proteomes" id="UP000799538"/>
    </source>
</evidence>